<reference evidence="2 3" key="1">
    <citation type="submission" date="2014-08" db="EMBL/GenBank/DDBJ databases">
        <title>Comparative genomics of the Paenibacillus odorifer group.</title>
        <authorList>
            <person name="den Bakker H.C."/>
            <person name="Tsai Y.-C."/>
            <person name="Martin N."/>
            <person name="Korlach J."/>
            <person name="Wiedmann M."/>
        </authorList>
    </citation>
    <scope>NUCLEOTIDE SEQUENCE [LARGE SCALE GENOMIC DNA]</scope>
    <source>
        <strain evidence="2 3">DSM 15220</strain>
    </source>
</reference>
<dbReference type="HOGENOM" id="CLU_066192_31_3_9"/>
<dbReference type="OrthoDB" id="2456072at2"/>
<dbReference type="RefSeq" id="WP_025705952.1">
    <property type="nucleotide sequence ID" value="NZ_CP009287.1"/>
</dbReference>
<proteinExistence type="predicted"/>
<name>A0A089MFS7_9BACL</name>
<gene>
    <name evidence="2" type="ORF">PGRAT_23905</name>
</gene>
<protein>
    <recommendedName>
        <fullName evidence="1">HTH cro/C1-type domain-containing protein</fullName>
    </recommendedName>
</protein>
<accession>A0A089MFS7</accession>
<dbReference type="PROSITE" id="PS50943">
    <property type="entry name" value="HTH_CROC1"/>
    <property type="match status" value="1"/>
</dbReference>
<dbReference type="Proteomes" id="UP000029500">
    <property type="component" value="Chromosome"/>
</dbReference>
<dbReference type="AlphaFoldDB" id="A0A089MFS7"/>
<dbReference type="eggNOG" id="COG3655">
    <property type="taxonomic scope" value="Bacteria"/>
</dbReference>
<evidence type="ECO:0000313" key="3">
    <source>
        <dbReference type="Proteomes" id="UP000029500"/>
    </source>
</evidence>
<dbReference type="STRING" id="189425.PGRAT_23905"/>
<dbReference type="EMBL" id="CP009287">
    <property type="protein sequence ID" value="AIQ70343.1"/>
    <property type="molecule type" value="Genomic_DNA"/>
</dbReference>
<sequence length="75" mass="8929">MKKVRSNLKKLADDKGKSIRQVAKDIDYRFETVRQMYNDESKHFPRDLLDKLCAYFECDISQLLVYEDNEETPPV</sequence>
<dbReference type="Pfam" id="PF13443">
    <property type="entry name" value="HTH_26"/>
    <property type="match status" value="1"/>
</dbReference>
<dbReference type="Gene3D" id="1.10.260.40">
    <property type="entry name" value="lambda repressor-like DNA-binding domains"/>
    <property type="match status" value="1"/>
</dbReference>
<dbReference type="SMART" id="SM00530">
    <property type="entry name" value="HTH_XRE"/>
    <property type="match status" value="1"/>
</dbReference>
<evidence type="ECO:0000259" key="1">
    <source>
        <dbReference type="PROSITE" id="PS50943"/>
    </source>
</evidence>
<dbReference type="InterPro" id="IPR010982">
    <property type="entry name" value="Lambda_DNA-bd_dom_sf"/>
</dbReference>
<dbReference type="SUPFAM" id="SSF47413">
    <property type="entry name" value="lambda repressor-like DNA-binding domains"/>
    <property type="match status" value="1"/>
</dbReference>
<dbReference type="KEGG" id="pgm:PGRAT_23905"/>
<dbReference type="InterPro" id="IPR001387">
    <property type="entry name" value="Cro/C1-type_HTH"/>
</dbReference>
<dbReference type="GO" id="GO:0003677">
    <property type="term" value="F:DNA binding"/>
    <property type="evidence" value="ECO:0007669"/>
    <property type="project" value="InterPro"/>
</dbReference>
<feature type="domain" description="HTH cro/C1-type" evidence="1">
    <location>
        <begin position="8"/>
        <end position="63"/>
    </location>
</feature>
<organism evidence="2 3">
    <name type="scientific">Paenibacillus graminis</name>
    <dbReference type="NCBI Taxonomy" id="189425"/>
    <lineage>
        <taxon>Bacteria</taxon>
        <taxon>Bacillati</taxon>
        <taxon>Bacillota</taxon>
        <taxon>Bacilli</taxon>
        <taxon>Bacillales</taxon>
        <taxon>Paenibacillaceae</taxon>
        <taxon>Paenibacillus</taxon>
    </lineage>
</organism>
<evidence type="ECO:0000313" key="2">
    <source>
        <dbReference type="EMBL" id="AIQ70343.1"/>
    </source>
</evidence>
<dbReference type="CDD" id="cd00093">
    <property type="entry name" value="HTH_XRE"/>
    <property type="match status" value="1"/>
</dbReference>
<keyword evidence="3" id="KW-1185">Reference proteome</keyword>